<dbReference type="EMBL" id="BSDO01000013">
    <property type="protein sequence ID" value="GLI25251.1"/>
    <property type="molecule type" value="Genomic_DNA"/>
</dbReference>
<organism evidence="10 11">
    <name type="scientific">Xanthobacter flavus</name>
    <dbReference type="NCBI Taxonomy" id="281"/>
    <lineage>
        <taxon>Bacteria</taxon>
        <taxon>Pseudomonadati</taxon>
        <taxon>Pseudomonadota</taxon>
        <taxon>Alphaproteobacteria</taxon>
        <taxon>Hyphomicrobiales</taxon>
        <taxon>Xanthobacteraceae</taxon>
        <taxon>Xanthobacter</taxon>
    </lineage>
</organism>
<dbReference type="InterPro" id="IPR011527">
    <property type="entry name" value="ABC1_TM_dom"/>
</dbReference>
<dbReference type="InterPro" id="IPR027417">
    <property type="entry name" value="P-loop_NTPase"/>
</dbReference>
<dbReference type="Pfam" id="PF00664">
    <property type="entry name" value="ABC_membrane"/>
    <property type="match status" value="1"/>
</dbReference>
<evidence type="ECO:0000313" key="10">
    <source>
        <dbReference type="EMBL" id="GLI25251.1"/>
    </source>
</evidence>
<dbReference type="InterPro" id="IPR003593">
    <property type="entry name" value="AAA+_ATPase"/>
</dbReference>
<dbReference type="PROSITE" id="PS50929">
    <property type="entry name" value="ABC_TM1F"/>
    <property type="match status" value="1"/>
</dbReference>
<dbReference type="SUPFAM" id="SSF90123">
    <property type="entry name" value="ABC transporter transmembrane region"/>
    <property type="match status" value="1"/>
</dbReference>
<dbReference type="SUPFAM" id="SSF52540">
    <property type="entry name" value="P-loop containing nucleoside triphosphate hydrolases"/>
    <property type="match status" value="1"/>
</dbReference>
<dbReference type="Gene3D" id="3.40.50.300">
    <property type="entry name" value="P-loop containing nucleotide triphosphate hydrolases"/>
    <property type="match status" value="1"/>
</dbReference>
<dbReference type="AlphaFoldDB" id="A0A9W6CSD8"/>
<evidence type="ECO:0000256" key="2">
    <source>
        <dbReference type="ARBA" id="ARBA00022692"/>
    </source>
</evidence>
<feature type="transmembrane region" description="Helical" evidence="7">
    <location>
        <begin position="53"/>
        <end position="75"/>
    </location>
</feature>
<dbReference type="InterPro" id="IPR014216">
    <property type="entry name" value="ABC_transptr_CydD"/>
</dbReference>
<comment type="subcellular location">
    <subcellularLocation>
        <location evidence="1">Cell membrane</location>
        <topology evidence="1">Multi-pass membrane protein</topology>
    </subcellularLocation>
</comment>
<comment type="caution">
    <text evidence="10">The sequence shown here is derived from an EMBL/GenBank/DDBJ whole genome shotgun (WGS) entry which is preliminary data.</text>
</comment>
<dbReference type="PROSITE" id="PS50893">
    <property type="entry name" value="ABC_TRANSPORTER_2"/>
    <property type="match status" value="1"/>
</dbReference>
<evidence type="ECO:0000256" key="4">
    <source>
        <dbReference type="ARBA" id="ARBA00022840"/>
    </source>
</evidence>
<evidence type="ECO:0000256" key="6">
    <source>
        <dbReference type="ARBA" id="ARBA00023136"/>
    </source>
</evidence>
<feature type="transmembrane region" description="Helical" evidence="7">
    <location>
        <begin position="271"/>
        <end position="298"/>
    </location>
</feature>
<evidence type="ECO:0000256" key="1">
    <source>
        <dbReference type="ARBA" id="ARBA00004651"/>
    </source>
</evidence>
<dbReference type="PANTHER" id="PTHR24221:SF590">
    <property type="entry name" value="COMPONENT LINKED WITH THE ASSEMBLY OF CYTOCHROME' TRANSPORT TRANSMEMBRANE ATP-BINDING PROTEIN ABC TRANSPORTER CYDD-RELATED"/>
    <property type="match status" value="1"/>
</dbReference>
<reference evidence="10" key="1">
    <citation type="submission" date="2022-12" db="EMBL/GenBank/DDBJ databases">
        <title>Reference genome sequencing for broad-spectrum identification of bacterial and archaeal isolates by mass spectrometry.</title>
        <authorList>
            <person name="Sekiguchi Y."/>
            <person name="Tourlousse D.M."/>
        </authorList>
    </citation>
    <scope>NUCLEOTIDE SEQUENCE</scope>
    <source>
        <strain evidence="10">301</strain>
    </source>
</reference>
<feature type="transmembrane region" description="Helical" evidence="7">
    <location>
        <begin position="95"/>
        <end position="118"/>
    </location>
</feature>
<dbReference type="PANTHER" id="PTHR24221">
    <property type="entry name" value="ATP-BINDING CASSETTE SUB-FAMILY B"/>
    <property type="match status" value="1"/>
</dbReference>
<dbReference type="Gene3D" id="1.20.1560.10">
    <property type="entry name" value="ABC transporter type 1, transmembrane domain"/>
    <property type="match status" value="1"/>
</dbReference>
<gene>
    <name evidence="10" type="primary">cydD</name>
    <name evidence="10" type="ORF">XFLAVUS301_49250</name>
</gene>
<evidence type="ECO:0000259" key="9">
    <source>
        <dbReference type="PROSITE" id="PS50929"/>
    </source>
</evidence>
<keyword evidence="2 7" id="KW-0812">Transmembrane</keyword>
<accession>A0A9W6CSD8</accession>
<keyword evidence="5 7" id="KW-1133">Transmembrane helix</keyword>
<evidence type="ECO:0000256" key="5">
    <source>
        <dbReference type="ARBA" id="ARBA00022989"/>
    </source>
</evidence>
<dbReference type="SMART" id="SM00382">
    <property type="entry name" value="AAA"/>
    <property type="match status" value="1"/>
</dbReference>
<name>A0A9W6CSD8_XANFL</name>
<dbReference type="GO" id="GO:0016887">
    <property type="term" value="F:ATP hydrolysis activity"/>
    <property type="evidence" value="ECO:0007669"/>
    <property type="project" value="InterPro"/>
</dbReference>
<evidence type="ECO:0000313" key="11">
    <source>
        <dbReference type="Proteomes" id="UP001144397"/>
    </source>
</evidence>
<protein>
    <submittedName>
        <fullName evidence="10">Thiol reductant ABC exporter subunit CydD</fullName>
    </submittedName>
</protein>
<sequence>MSGWRVWYLPLPPGGACRLPRKRGEGRIATDRKRLSAFLSGFRGTARADLGRSLAASAATGLLVVAQAFLVARIIDAVLFRHETLSSHGLELAALVGAILLRFGAVWASEYFGFAAAAKVMRALRSRLLDRVEAIGPVGLAEARTGELVAALAEGVRAVEPYYSRYIPASVLAVMLPVAVLVAVFPFDWVSGLILLATAPFIPVFMILIGKGTEALNQKQWRRLARMSGHLLDAVQGLATLKAFNAAGRMVKEVATVADDYRRDTMAVLRVAFLSSAVLEFFATVSIALIAIFIGFRLLWGEMAFFPGLFVLLLAPEFYAPLRAMGTAYHARMEAIGAAERLVALEEMPALAESGGATPLPGPEAISIRFEDVRLAFPDGRVALDGVSFTIGAGETVALVGPSGAGKSSILSLALGFVRPTSGRVMVNGVPLAELDLADVRRRIAYVPQRPRLFAGTLATNIAPGEATPDPARLVRAVADAGLADVVAAMPGGLAADLGEGGAGLSGGQAHRLAVARAFYRAAPLVVLDEPTAHLDRESEADVQAALSRLLASRTGLVAAHRLASVAGADRILVLAAGRIVTEGTPAHLLRHGGLDGDLVPDLASTIGEAEAAG</sequence>
<dbReference type="Pfam" id="PF00005">
    <property type="entry name" value="ABC_tran"/>
    <property type="match status" value="1"/>
</dbReference>
<keyword evidence="6 7" id="KW-0472">Membrane</keyword>
<dbReference type="CDD" id="cd18584">
    <property type="entry name" value="ABC_6TM_AarD_CydD"/>
    <property type="match status" value="1"/>
</dbReference>
<evidence type="ECO:0000256" key="3">
    <source>
        <dbReference type="ARBA" id="ARBA00022741"/>
    </source>
</evidence>
<dbReference type="NCBIfam" id="TIGR02857">
    <property type="entry name" value="CydD"/>
    <property type="match status" value="1"/>
</dbReference>
<proteinExistence type="predicted"/>
<dbReference type="GO" id="GO:0042883">
    <property type="term" value="P:cysteine transport"/>
    <property type="evidence" value="ECO:0007669"/>
    <property type="project" value="InterPro"/>
</dbReference>
<feature type="domain" description="ABC transporter" evidence="8">
    <location>
        <begin position="368"/>
        <end position="602"/>
    </location>
</feature>
<dbReference type="InterPro" id="IPR003439">
    <property type="entry name" value="ABC_transporter-like_ATP-bd"/>
</dbReference>
<dbReference type="Proteomes" id="UP001144397">
    <property type="component" value="Unassembled WGS sequence"/>
</dbReference>
<dbReference type="GO" id="GO:0005524">
    <property type="term" value="F:ATP binding"/>
    <property type="evidence" value="ECO:0007669"/>
    <property type="project" value="UniProtKB-KW"/>
</dbReference>
<dbReference type="GO" id="GO:0005886">
    <property type="term" value="C:plasma membrane"/>
    <property type="evidence" value="ECO:0007669"/>
    <property type="project" value="UniProtKB-SubCell"/>
</dbReference>
<evidence type="ECO:0000256" key="7">
    <source>
        <dbReference type="SAM" id="Phobius"/>
    </source>
</evidence>
<feature type="transmembrane region" description="Helical" evidence="7">
    <location>
        <begin position="166"/>
        <end position="187"/>
    </location>
</feature>
<keyword evidence="3" id="KW-0547">Nucleotide-binding</keyword>
<feature type="transmembrane region" description="Helical" evidence="7">
    <location>
        <begin position="304"/>
        <end position="322"/>
    </location>
</feature>
<dbReference type="GO" id="GO:0140359">
    <property type="term" value="F:ABC-type transporter activity"/>
    <property type="evidence" value="ECO:0007669"/>
    <property type="project" value="InterPro"/>
</dbReference>
<keyword evidence="4" id="KW-0067">ATP-binding</keyword>
<dbReference type="InterPro" id="IPR039421">
    <property type="entry name" value="Type_1_exporter"/>
</dbReference>
<feature type="domain" description="ABC transmembrane type-1" evidence="9">
    <location>
        <begin position="53"/>
        <end position="334"/>
    </location>
</feature>
<dbReference type="InterPro" id="IPR036640">
    <property type="entry name" value="ABC1_TM_sf"/>
</dbReference>
<feature type="transmembrane region" description="Helical" evidence="7">
    <location>
        <begin position="193"/>
        <end position="213"/>
    </location>
</feature>
<evidence type="ECO:0000259" key="8">
    <source>
        <dbReference type="PROSITE" id="PS50893"/>
    </source>
</evidence>